<dbReference type="CDD" id="cd02000">
    <property type="entry name" value="TPP_E1_PDC_ADC_BCADC"/>
    <property type="match status" value="1"/>
</dbReference>
<evidence type="ECO:0000256" key="2">
    <source>
        <dbReference type="ARBA" id="ARBA00023002"/>
    </source>
</evidence>
<dbReference type="PANTHER" id="PTHR43380">
    <property type="entry name" value="2-OXOISOVALERATE DEHYDROGENASE SUBUNIT ALPHA, MITOCHONDRIAL"/>
    <property type="match status" value="1"/>
</dbReference>
<protein>
    <recommendedName>
        <fullName evidence="4">Pyruvate dehydrogenase E1 component subunit alpha</fullName>
        <ecNumber evidence="4">1.2.4.1</ecNumber>
    </recommendedName>
</protein>
<organism evidence="6 7">
    <name type="scientific">Marinobacter daqiaonensis</name>
    <dbReference type="NCBI Taxonomy" id="650891"/>
    <lineage>
        <taxon>Bacteria</taxon>
        <taxon>Pseudomonadati</taxon>
        <taxon>Pseudomonadota</taxon>
        <taxon>Gammaproteobacteria</taxon>
        <taxon>Pseudomonadales</taxon>
        <taxon>Marinobacteraceae</taxon>
        <taxon>Marinobacter</taxon>
    </lineage>
</organism>
<dbReference type="InterPro" id="IPR050771">
    <property type="entry name" value="Alpha-ketoacid_DH_E1_comp"/>
</dbReference>
<comment type="subunit">
    <text evidence="4">Heterodimer of an alpha and a beta chain.</text>
</comment>
<dbReference type="RefSeq" id="WP_092009839.1">
    <property type="nucleotide sequence ID" value="NZ_FOYW01000001.1"/>
</dbReference>
<dbReference type="InterPro" id="IPR029061">
    <property type="entry name" value="THDP-binding"/>
</dbReference>
<dbReference type="InterPro" id="IPR017596">
    <property type="entry name" value="PdhA/BkdA"/>
</dbReference>
<evidence type="ECO:0000259" key="5">
    <source>
        <dbReference type="Pfam" id="PF00676"/>
    </source>
</evidence>
<dbReference type="GO" id="GO:0009083">
    <property type="term" value="P:branched-chain amino acid catabolic process"/>
    <property type="evidence" value="ECO:0007669"/>
    <property type="project" value="TreeGrafter"/>
</dbReference>
<keyword evidence="3 4" id="KW-0786">Thiamine pyrophosphate</keyword>
<keyword evidence="2 4" id="KW-0560">Oxidoreductase</keyword>
<dbReference type="OrthoDB" id="9780894at2"/>
<comment type="function">
    <text evidence="4">The pyruvate dehydrogenase complex catalyzes the overall conversion of pyruvate to acetyl-CoA and CO(2). It contains multiple copies of three enzymatic components: pyruvate dehydrogenase (E1), dihydrolipoamide acetyltransferase (E2) and lipoamide dehydrogenase (E3).</text>
</comment>
<dbReference type="STRING" id="650891.SAMN05216203_1241"/>
<evidence type="ECO:0000256" key="1">
    <source>
        <dbReference type="ARBA" id="ARBA00001964"/>
    </source>
</evidence>
<dbReference type="EC" id="1.2.4.1" evidence="4"/>
<name>A0A1I6HH56_9GAMM</name>
<evidence type="ECO:0000256" key="3">
    <source>
        <dbReference type="ARBA" id="ARBA00023052"/>
    </source>
</evidence>
<sequence>MPRKKIKLEHSIEYLSILDEKGKPDKDLDPKIDKDTLLRMHRTMLLSRRFDEYQLRWQKQGRIGTFAPAKGQEASQVGSIAAVEDDDWMVPSFRETSVALWRGTPMSGLLLFNAGYNEGGEIPEGQNDLPISIPVASQITEAVGIAYAMKMQKKDRLVVSYFGDGATSEGDFHEALNFAQVFNTPNIFICQNNQWAISVPREQQTESRTLAQKALSYGMPGIQVDGNDPLAVYTATREAAERARKGDGPTLIECVTYRLSVHTTADDPGKYRDEEEEEKWEEWDPIPRFQQYLKDRRILRKKDIDSLEEEIDDEVKSAWDEVEEQIESLGDPLVMFDHLFEERPAYLEEQRQTMKQYREDKNG</sequence>
<keyword evidence="7" id="KW-1185">Reference proteome</keyword>
<keyword evidence="4 6" id="KW-0670">Pyruvate</keyword>
<dbReference type="PANTHER" id="PTHR43380:SF1">
    <property type="entry name" value="2-OXOISOVALERATE DEHYDROGENASE SUBUNIT ALPHA, MITOCHONDRIAL"/>
    <property type="match status" value="1"/>
</dbReference>
<proteinExistence type="predicted"/>
<comment type="catalytic activity">
    <reaction evidence="4">
        <text>N(6)-[(R)-lipoyl]-L-lysyl-[protein] + pyruvate + H(+) = N(6)-[(R)-S(8)-acetyldihydrolipoyl]-L-lysyl-[protein] + CO2</text>
        <dbReference type="Rhea" id="RHEA:19189"/>
        <dbReference type="Rhea" id="RHEA-COMP:10474"/>
        <dbReference type="Rhea" id="RHEA-COMP:10478"/>
        <dbReference type="ChEBI" id="CHEBI:15361"/>
        <dbReference type="ChEBI" id="CHEBI:15378"/>
        <dbReference type="ChEBI" id="CHEBI:16526"/>
        <dbReference type="ChEBI" id="CHEBI:83099"/>
        <dbReference type="ChEBI" id="CHEBI:83111"/>
        <dbReference type="EC" id="1.2.4.1"/>
    </reaction>
</comment>
<evidence type="ECO:0000313" key="6">
    <source>
        <dbReference type="EMBL" id="SFR53822.1"/>
    </source>
</evidence>
<reference evidence="7" key="1">
    <citation type="submission" date="2016-10" db="EMBL/GenBank/DDBJ databases">
        <authorList>
            <person name="Varghese N."/>
            <person name="Submissions S."/>
        </authorList>
    </citation>
    <scope>NUCLEOTIDE SEQUENCE [LARGE SCALE GENOMIC DNA]</scope>
    <source>
        <strain evidence="7">CGMCC 1.9167</strain>
    </source>
</reference>
<dbReference type="Pfam" id="PF00676">
    <property type="entry name" value="E1_dh"/>
    <property type="match status" value="1"/>
</dbReference>
<dbReference type="Gene3D" id="3.40.50.970">
    <property type="match status" value="1"/>
</dbReference>
<evidence type="ECO:0000313" key="7">
    <source>
        <dbReference type="Proteomes" id="UP000198644"/>
    </source>
</evidence>
<dbReference type="InterPro" id="IPR001017">
    <property type="entry name" value="DH_E1"/>
</dbReference>
<dbReference type="GO" id="GO:0004739">
    <property type="term" value="F:pyruvate dehydrogenase (acetyl-transferring) activity"/>
    <property type="evidence" value="ECO:0007669"/>
    <property type="project" value="UniProtKB-UniRule"/>
</dbReference>
<dbReference type="NCBIfam" id="TIGR03181">
    <property type="entry name" value="PDH_E1_alph_x"/>
    <property type="match status" value="1"/>
</dbReference>
<accession>A0A1I6HH56</accession>
<evidence type="ECO:0000256" key="4">
    <source>
        <dbReference type="RuleBase" id="RU366007"/>
    </source>
</evidence>
<comment type="cofactor">
    <cofactor evidence="1 4">
        <name>thiamine diphosphate</name>
        <dbReference type="ChEBI" id="CHEBI:58937"/>
    </cofactor>
</comment>
<dbReference type="SUPFAM" id="SSF52518">
    <property type="entry name" value="Thiamin diphosphate-binding fold (THDP-binding)"/>
    <property type="match status" value="1"/>
</dbReference>
<dbReference type="EMBL" id="FOYW01000001">
    <property type="protein sequence ID" value="SFR53822.1"/>
    <property type="molecule type" value="Genomic_DNA"/>
</dbReference>
<dbReference type="Proteomes" id="UP000198644">
    <property type="component" value="Unassembled WGS sequence"/>
</dbReference>
<feature type="domain" description="Dehydrogenase E1 component" evidence="5">
    <location>
        <begin position="42"/>
        <end position="325"/>
    </location>
</feature>
<dbReference type="AlphaFoldDB" id="A0A1I6HH56"/>
<gene>
    <name evidence="6" type="ORF">SAMN05216203_1241</name>
</gene>